<dbReference type="Pfam" id="PF04542">
    <property type="entry name" value="Sigma70_r2"/>
    <property type="match status" value="1"/>
</dbReference>
<evidence type="ECO:0000256" key="1">
    <source>
        <dbReference type="ARBA" id="ARBA00010641"/>
    </source>
</evidence>
<evidence type="ECO:0000259" key="5">
    <source>
        <dbReference type="Pfam" id="PF04542"/>
    </source>
</evidence>
<keyword evidence="3" id="KW-0731">Sigma factor</keyword>
<dbReference type="InterPro" id="IPR014284">
    <property type="entry name" value="RNA_pol_sigma-70_dom"/>
</dbReference>
<dbReference type="GO" id="GO:0016987">
    <property type="term" value="F:sigma factor activity"/>
    <property type="evidence" value="ECO:0007669"/>
    <property type="project" value="UniProtKB-KW"/>
</dbReference>
<dbReference type="InterPro" id="IPR013325">
    <property type="entry name" value="RNA_pol_sigma_r2"/>
</dbReference>
<dbReference type="Proteomes" id="UP000056252">
    <property type="component" value="Chromosome"/>
</dbReference>
<dbReference type="OrthoDB" id="1342792at2"/>
<comment type="similarity">
    <text evidence="1">Belongs to the sigma-70 factor family. ECF subfamily.</text>
</comment>
<feature type="domain" description="RNA polymerase sigma-70 region 2" evidence="5">
    <location>
        <begin position="25"/>
        <end position="89"/>
    </location>
</feature>
<dbReference type="STRING" id="76123.AS203_09125"/>
<dbReference type="Gene3D" id="1.10.1740.10">
    <property type="match status" value="1"/>
</dbReference>
<evidence type="ECO:0000256" key="4">
    <source>
        <dbReference type="ARBA" id="ARBA00023163"/>
    </source>
</evidence>
<dbReference type="InterPro" id="IPR013324">
    <property type="entry name" value="RNA_pol_sigma_r3/r4-like"/>
</dbReference>
<dbReference type="GO" id="GO:0003677">
    <property type="term" value="F:DNA binding"/>
    <property type="evidence" value="ECO:0007669"/>
    <property type="project" value="InterPro"/>
</dbReference>
<dbReference type="AlphaFoldDB" id="A0A0S2KLR7"/>
<evidence type="ECO:0000259" key="6">
    <source>
        <dbReference type="Pfam" id="PF08281"/>
    </source>
</evidence>
<dbReference type="Pfam" id="PF08281">
    <property type="entry name" value="Sigma70_r4_2"/>
    <property type="match status" value="1"/>
</dbReference>
<dbReference type="SUPFAM" id="SSF88946">
    <property type="entry name" value="Sigma2 domain of RNA polymerase sigma factors"/>
    <property type="match status" value="1"/>
</dbReference>
<gene>
    <name evidence="7" type="ORF">AS203_09125</name>
</gene>
<dbReference type="Gene3D" id="1.10.10.10">
    <property type="entry name" value="Winged helix-like DNA-binding domain superfamily/Winged helix DNA-binding domain"/>
    <property type="match status" value="1"/>
</dbReference>
<evidence type="ECO:0000313" key="8">
    <source>
        <dbReference type="Proteomes" id="UP000056252"/>
    </source>
</evidence>
<dbReference type="InterPro" id="IPR036388">
    <property type="entry name" value="WH-like_DNA-bd_sf"/>
</dbReference>
<dbReference type="SUPFAM" id="SSF88659">
    <property type="entry name" value="Sigma3 and sigma4 domains of RNA polymerase sigma factors"/>
    <property type="match status" value="1"/>
</dbReference>
<dbReference type="PANTHER" id="PTHR43133:SF46">
    <property type="entry name" value="RNA POLYMERASE SIGMA-70 FACTOR ECF SUBFAMILY"/>
    <property type="match status" value="1"/>
</dbReference>
<dbReference type="NCBIfam" id="TIGR02937">
    <property type="entry name" value="sigma70-ECF"/>
    <property type="match status" value="1"/>
</dbReference>
<dbReference type="GO" id="GO:0006352">
    <property type="term" value="P:DNA-templated transcription initiation"/>
    <property type="evidence" value="ECO:0007669"/>
    <property type="project" value="InterPro"/>
</dbReference>
<accession>A0A0S2KLR7</accession>
<name>A0A0S2KLR7_9BACT</name>
<dbReference type="EMBL" id="CP013195">
    <property type="protein sequence ID" value="ALO49229.1"/>
    <property type="molecule type" value="Genomic_DNA"/>
</dbReference>
<dbReference type="RefSeq" id="WP_025065401.1">
    <property type="nucleotide sequence ID" value="NZ_CP013195.1"/>
</dbReference>
<evidence type="ECO:0000256" key="3">
    <source>
        <dbReference type="ARBA" id="ARBA00023082"/>
    </source>
</evidence>
<keyword evidence="4" id="KW-0804">Transcription</keyword>
<dbReference type="PANTHER" id="PTHR43133">
    <property type="entry name" value="RNA POLYMERASE ECF-TYPE SIGMA FACTO"/>
    <property type="match status" value="1"/>
</dbReference>
<dbReference type="KEGG" id="peo:AS203_09125"/>
<sequence length="191" mass="22632">MRTGKDETTLIAELKQDSQQALRGIYERYAGRLYAFGLQYCKSRECVEELVEDTFVWLWTHRQSIRQSNSLRAVLFIRMRHFLINAYRTTVNSVEFEDYLHYKGRLTDGDTDWLEYDDFVRMVHDAIARLPETQRRVVQLSRMERLSNHDIARRLNLKEQTVKNQLSLGLKALKQMLGPAYGLYSLLFFVN</sequence>
<organism evidence="7 8">
    <name type="scientific">Hoylesella enoeca</name>
    <dbReference type="NCBI Taxonomy" id="76123"/>
    <lineage>
        <taxon>Bacteria</taxon>
        <taxon>Pseudomonadati</taxon>
        <taxon>Bacteroidota</taxon>
        <taxon>Bacteroidia</taxon>
        <taxon>Bacteroidales</taxon>
        <taxon>Prevotellaceae</taxon>
        <taxon>Hoylesella</taxon>
    </lineage>
</organism>
<proteinExistence type="inferred from homology"/>
<reference evidence="8" key="1">
    <citation type="submission" date="2015-11" db="EMBL/GenBank/DDBJ databases">
        <authorList>
            <person name="Holder M.E."/>
            <person name="Ajami N.J."/>
            <person name="Petrosino J.F."/>
        </authorList>
    </citation>
    <scope>NUCLEOTIDE SEQUENCE [LARGE SCALE GENOMIC DNA]</scope>
    <source>
        <strain evidence="8">F0113</strain>
    </source>
</reference>
<protein>
    <submittedName>
        <fullName evidence="7">RNA polymerase subunit sigma</fullName>
    </submittedName>
</protein>
<evidence type="ECO:0000256" key="2">
    <source>
        <dbReference type="ARBA" id="ARBA00023015"/>
    </source>
</evidence>
<keyword evidence="2" id="KW-0805">Transcription regulation</keyword>
<keyword evidence="8" id="KW-1185">Reference proteome</keyword>
<evidence type="ECO:0000313" key="7">
    <source>
        <dbReference type="EMBL" id="ALO49229.1"/>
    </source>
</evidence>
<dbReference type="eggNOG" id="COG1595">
    <property type="taxonomic scope" value="Bacteria"/>
</dbReference>
<dbReference type="InterPro" id="IPR039425">
    <property type="entry name" value="RNA_pol_sigma-70-like"/>
</dbReference>
<feature type="domain" description="RNA polymerase sigma factor 70 region 4 type 2" evidence="6">
    <location>
        <begin position="122"/>
        <end position="173"/>
    </location>
</feature>
<dbReference type="InterPro" id="IPR013249">
    <property type="entry name" value="RNA_pol_sigma70_r4_t2"/>
</dbReference>
<dbReference type="InterPro" id="IPR007627">
    <property type="entry name" value="RNA_pol_sigma70_r2"/>
</dbReference>